<protein>
    <submittedName>
        <fullName evidence="2">Uncharacterized protein</fullName>
    </submittedName>
</protein>
<comment type="caution">
    <text evidence="2">The sequence shown here is derived from an EMBL/GenBank/DDBJ whole genome shotgun (WGS) entry which is preliminary data.</text>
</comment>
<dbReference type="AlphaFoldDB" id="A0A917Q5K8"/>
<feature type="chain" id="PRO_5038055468" evidence="1">
    <location>
        <begin position="23"/>
        <end position="204"/>
    </location>
</feature>
<name>A0A917Q5K8_9HYPH</name>
<evidence type="ECO:0000256" key="1">
    <source>
        <dbReference type="SAM" id="SignalP"/>
    </source>
</evidence>
<keyword evidence="3" id="KW-1185">Reference proteome</keyword>
<dbReference type="Proteomes" id="UP000600449">
    <property type="component" value="Unassembled WGS sequence"/>
</dbReference>
<feature type="signal peptide" evidence="1">
    <location>
        <begin position="1"/>
        <end position="22"/>
    </location>
</feature>
<gene>
    <name evidence="2" type="ORF">GCM10011322_10460</name>
</gene>
<evidence type="ECO:0000313" key="2">
    <source>
        <dbReference type="EMBL" id="GGK25872.1"/>
    </source>
</evidence>
<evidence type="ECO:0000313" key="3">
    <source>
        <dbReference type="Proteomes" id="UP000600449"/>
    </source>
</evidence>
<proteinExistence type="predicted"/>
<dbReference type="RefSeq" id="WP_188910353.1">
    <property type="nucleotide sequence ID" value="NZ_BMMF01000003.1"/>
</dbReference>
<reference evidence="2 3" key="1">
    <citation type="journal article" date="2014" name="Int. J. Syst. Evol. Microbiol.">
        <title>Complete genome sequence of Corynebacterium casei LMG S-19264T (=DSM 44701T), isolated from a smear-ripened cheese.</title>
        <authorList>
            <consortium name="US DOE Joint Genome Institute (JGI-PGF)"/>
            <person name="Walter F."/>
            <person name="Albersmeier A."/>
            <person name="Kalinowski J."/>
            <person name="Ruckert C."/>
        </authorList>
    </citation>
    <scope>NUCLEOTIDE SEQUENCE [LARGE SCALE GENOMIC DNA]</scope>
    <source>
        <strain evidence="2 3">CGMCC 1.9161</strain>
    </source>
</reference>
<accession>A0A917Q5K8</accession>
<keyword evidence="1" id="KW-0732">Signal</keyword>
<sequence length="204" mass="22082">MRATGFGLLFLAATAAIAPASAQGVPPRAEALIDDAVVAEVRSWLSTEIVRLSVTNQNERYADLDANGISALDAQWVAEREAADKPLIAATLSSPLSVYLTRIQARSLGLYAELFVTDAHGLNVGQSSITSDFWQGDEAKFQETFPKGPDAVFIDEPEWDDEMRVWRAQLNLTIADESGRTPIGAATVEINLTELMRRDGFVGG</sequence>
<organism evidence="2 3">
    <name type="scientific">Salinarimonas ramus</name>
    <dbReference type="NCBI Taxonomy" id="690164"/>
    <lineage>
        <taxon>Bacteria</taxon>
        <taxon>Pseudomonadati</taxon>
        <taxon>Pseudomonadota</taxon>
        <taxon>Alphaproteobacteria</taxon>
        <taxon>Hyphomicrobiales</taxon>
        <taxon>Salinarimonadaceae</taxon>
        <taxon>Salinarimonas</taxon>
    </lineage>
</organism>
<dbReference type="EMBL" id="BMMF01000003">
    <property type="protein sequence ID" value="GGK25872.1"/>
    <property type="molecule type" value="Genomic_DNA"/>
</dbReference>